<dbReference type="OrthoDB" id="9806150at2"/>
<dbReference type="InterPro" id="IPR015797">
    <property type="entry name" value="NUDIX_hydrolase-like_dom_sf"/>
</dbReference>
<keyword evidence="3" id="KW-1185">Reference proteome</keyword>
<comment type="caution">
    <text evidence="2">The sequence shown here is derived from an EMBL/GenBank/DDBJ whole genome shotgun (WGS) entry which is preliminary data.</text>
</comment>
<dbReference type="EMBL" id="LSZO01000059">
    <property type="protein sequence ID" value="KXU38924.1"/>
    <property type="molecule type" value="Genomic_DNA"/>
</dbReference>
<evidence type="ECO:0000313" key="2">
    <source>
        <dbReference type="EMBL" id="KXU38924.1"/>
    </source>
</evidence>
<dbReference type="Gene3D" id="3.90.79.10">
    <property type="entry name" value="Nucleoside Triphosphate Pyrophosphohydrolase"/>
    <property type="match status" value="1"/>
</dbReference>
<name>A0A139SWP7_9GAMM</name>
<dbReference type="NCBIfam" id="NF008736">
    <property type="entry name" value="PRK11762.1"/>
    <property type="match status" value="1"/>
</dbReference>
<gene>
    <name evidence="2" type="ORF">AXE65_11465</name>
</gene>
<sequence length="187" mass="20773">MPPTPPKILSSQIVAKSRLFTVERLELRFSNGVERSYERLVGSGQIPGAVMVVALADREHALLVEEYCAGSADYQLSLPKGLIEPGEDFLAAGNRELQEEAGFAARNLEYLTDLGLSPAYMSQRIAVVLARDLYQQRLPGDEPEPMRLDKISLHNLYSLLSNPQFTDGRALAALYLTRDLLQQRGEL</sequence>
<dbReference type="SUPFAM" id="SSF55811">
    <property type="entry name" value="Nudix"/>
    <property type="match status" value="1"/>
</dbReference>
<feature type="domain" description="Nudix hydrolase" evidence="1">
    <location>
        <begin position="44"/>
        <end position="176"/>
    </location>
</feature>
<dbReference type="Pfam" id="PF00293">
    <property type="entry name" value="NUDIX"/>
    <property type="match status" value="1"/>
</dbReference>
<evidence type="ECO:0000313" key="3">
    <source>
        <dbReference type="Proteomes" id="UP000072660"/>
    </source>
</evidence>
<dbReference type="RefSeq" id="WP_068388134.1">
    <property type="nucleotide sequence ID" value="NZ_LSZO01000059.1"/>
</dbReference>
<dbReference type="AlphaFoldDB" id="A0A139SWP7"/>
<evidence type="ECO:0000259" key="1">
    <source>
        <dbReference type="PROSITE" id="PS51462"/>
    </source>
</evidence>
<dbReference type="PROSITE" id="PS51462">
    <property type="entry name" value="NUDIX"/>
    <property type="match status" value="1"/>
</dbReference>
<keyword evidence="2" id="KW-0378">Hydrolase</keyword>
<dbReference type="InterPro" id="IPR000086">
    <property type="entry name" value="NUDIX_hydrolase_dom"/>
</dbReference>
<accession>A0A139SWP7</accession>
<dbReference type="FunFam" id="3.90.79.10:FF:000006">
    <property type="entry name" value="ADP compounds hydrolase NudE"/>
    <property type="match status" value="1"/>
</dbReference>
<organism evidence="2 3">
    <name type="scientific">Ventosimonas gracilis</name>
    <dbReference type="NCBI Taxonomy" id="1680762"/>
    <lineage>
        <taxon>Bacteria</taxon>
        <taxon>Pseudomonadati</taxon>
        <taxon>Pseudomonadota</taxon>
        <taxon>Gammaproteobacteria</taxon>
        <taxon>Pseudomonadales</taxon>
        <taxon>Ventosimonadaceae</taxon>
        <taxon>Ventosimonas</taxon>
    </lineage>
</organism>
<reference evidence="2 3" key="1">
    <citation type="submission" date="2016-02" db="EMBL/GenBank/DDBJ databases">
        <authorList>
            <person name="Wen L."/>
            <person name="He K."/>
            <person name="Yang H."/>
        </authorList>
    </citation>
    <scope>NUCLEOTIDE SEQUENCE [LARGE SCALE GENOMIC DNA]</scope>
    <source>
        <strain evidence="2 3">CV58</strain>
    </source>
</reference>
<dbReference type="GO" id="GO:0016787">
    <property type="term" value="F:hydrolase activity"/>
    <property type="evidence" value="ECO:0007669"/>
    <property type="project" value="UniProtKB-KW"/>
</dbReference>
<dbReference type="Proteomes" id="UP000072660">
    <property type="component" value="Unassembled WGS sequence"/>
</dbReference>
<protein>
    <submittedName>
        <fullName evidence="2">ADP compounds hydrolase NudE</fullName>
    </submittedName>
</protein>
<proteinExistence type="predicted"/>